<sequence>MTGWLSPRLRSVSPSLIYPRATPGRRASRQFCPCLHNALNIERGRYASSHSCQRDSGTSLAVTWGTLDVVSPLSSVVRWARGHGSGFKGDQVHCKPKLWTDLSLSLVNVSGTDEFDSPSRQSSLT</sequence>
<comment type="caution">
    <text evidence="1">The sequence shown here is derived from an EMBL/GenBank/DDBJ whole genome shotgun (WGS) entry which is preliminary data.</text>
</comment>
<dbReference type="EMBL" id="JAWDGP010000665">
    <property type="protein sequence ID" value="KAK3798567.1"/>
    <property type="molecule type" value="Genomic_DNA"/>
</dbReference>
<name>A0AAE1B4Q8_9GAST</name>
<dbReference type="Proteomes" id="UP001283361">
    <property type="component" value="Unassembled WGS sequence"/>
</dbReference>
<evidence type="ECO:0000313" key="1">
    <source>
        <dbReference type="EMBL" id="KAK3798567.1"/>
    </source>
</evidence>
<evidence type="ECO:0000313" key="2">
    <source>
        <dbReference type="Proteomes" id="UP001283361"/>
    </source>
</evidence>
<protein>
    <submittedName>
        <fullName evidence="1">Uncharacterized protein</fullName>
    </submittedName>
</protein>
<organism evidence="1 2">
    <name type="scientific">Elysia crispata</name>
    <name type="common">lettuce slug</name>
    <dbReference type="NCBI Taxonomy" id="231223"/>
    <lineage>
        <taxon>Eukaryota</taxon>
        <taxon>Metazoa</taxon>
        <taxon>Spiralia</taxon>
        <taxon>Lophotrochozoa</taxon>
        <taxon>Mollusca</taxon>
        <taxon>Gastropoda</taxon>
        <taxon>Heterobranchia</taxon>
        <taxon>Euthyneura</taxon>
        <taxon>Panpulmonata</taxon>
        <taxon>Sacoglossa</taxon>
        <taxon>Placobranchoidea</taxon>
        <taxon>Plakobranchidae</taxon>
        <taxon>Elysia</taxon>
    </lineage>
</organism>
<proteinExistence type="predicted"/>
<dbReference type="AlphaFoldDB" id="A0AAE1B4Q8"/>
<gene>
    <name evidence="1" type="ORF">RRG08_031580</name>
</gene>
<accession>A0AAE1B4Q8</accession>
<reference evidence="1" key="1">
    <citation type="journal article" date="2023" name="G3 (Bethesda)">
        <title>A reference genome for the long-term kleptoplast-retaining sea slug Elysia crispata morphotype clarki.</title>
        <authorList>
            <person name="Eastman K.E."/>
            <person name="Pendleton A.L."/>
            <person name="Shaikh M.A."/>
            <person name="Suttiyut T."/>
            <person name="Ogas R."/>
            <person name="Tomko P."/>
            <person name="Gavelis G."/>
            <person name="Widhalm J.R."/>
            <person name="Wisecaver J.H."/>
        </authorList>
    </citation>
    <scope>NUCLEOTIDE SEQUENCE</scope>
    <source>
        <strain evidence="1">ECLA1</strain>
    </source>
</reference>
<keyword evidence="2" id="KW-1185">Reference proteome</keyword>